<dbReference type="Pfam" id="PF17853">
    <property type="entry name" value="GGDEF_2"/>
    <property type="match status" value="1"/>
</dbReference>
<name>A0A841U5J2_9BACL</name>
<evidence type="ECO:0000256" key="6">
    <source>
        <dbReference type="ARBA" id="ARBA00023125"/>
    </source>
</evidence>
<keyword evidence="2" id="KW-0963">Cytoplasm</keyword>
<sequence length="534" mass="58734">MRILIVDDEVIIRNGLSTVINWEELGFELLRPAASAEEALSRLDAEQPHIVLTDIRMTGKSGLDLASEVRSRLPETEIIILTGYDEFAYAQQALREGVSDYLLKTSRPEEIIRAAIKAKQRILGRWESRKQDHLKLAAFRDALLEKLLAEGSPSEPDEAALAQVPRLLPKLCPAAGGAAAYRALIVAASGWSDASLLLFAVENTLSELLPGETLLRKDHVLAVLASDAASPEADGLETARLELERVARKLKCELFAAAGSRAGELRGLPRSYGEARHAFGFRWMAGDRALVAYDEVKARRGGKTVCSQEEEARLVSVLKGGSVIELRRWADEAVAAQLADPEATPASLRAYMGSIVLSGRRWLERVSQSLGGGKSLQPPEETPVWEADPSEPPGEALFQSLRAFLDLYREAVSGERVSYVKRAIAYIRDHLDSNLTLQQVAKQVHLNPNHFSEVFKRETGLTYIDFVTRERMRRAMEILGESPAKISEVASRVGYEDVKYFGQLFKKATGKTPSEYRAGRGDIGDGDVGEGDAE</sequence>
<dbReference type="SUPFAM" id="SSF46689">
    <property type="entry name" value="Homeodomain-like"/>
    <property type="match status" value="2"/>
</dbReference>
<dbReference type="Proteomes" id="UP000553776">
    <property type="component" value="Unassembled WGS sequence"/>
</dbReference>
<evidence type="ECO:0000256" key="7">
    <source>
        <dbReference type="ARBA" id="ARBA00023163"/>
    </source>
</evidence>
<feature type="domain" description="HTH araC/xylS-type" evidence="10">
    <location>
        <begin position="421"/>
        <end position="519"/>
    </location>
</feature>
<keyword evidence="4" id="KW-0902">Two-component regulatory system</keyword>
<evidence type="ECO:0000256" key="1">
    <source>
        <dbReference type="ARBA" id="ARBA00004496"/>
    </source>
</evidence>
<keyword evidence="7" id="KW-0804">Transcription</keyword>
<keyword evidence="5" id="KW-0805">Transcription regulation</keyword>
<proteinExistence type="predicted"/>
<dbReference type="InterPro" id="IPR011006">
    <property type="entry name" value="CheY-like_superfamily"/>
</dbReference>
<dbReference type="PROSITE" id="PS01124">
    <property type="entry name" value="HTH_ARAC_FAMILY_2"/>
    <property type="match status" value="1"/>
</dbReference>
<evidence type="ECO:0000313" key="13">
    <source>
        <dbReference type="Proteomes" id="UP000553776"/>
    </source>
</evidence>
<dbReference type="Pfam" id="PF00072">
    <property type="entry name" value="Response_reg"/>
    <property type="match status" value="1"/>
</dbReference>
<dbReference type="Gene3D" id="3.40.50.2300">
    <property type="match status" value="1"/>
</dbReference>
<dbReference type="RefSeq" id="WP_185137276.1">
    <property type="nucleotide sequence ID" value="NZ_JACJVR010000070.1"/>
</dbReference>
<evidence type="ECO:0000313" key="12">
    <source>
        <dbReference type="EMBL" id="MBB6693294.1"/>
    </source>
</evidence>
<dbReference type="PANTHER" id="PTHR42713">
    <property type="entry name" value="HISTIDINE KINASE-RELATED"/>
    <property type="match status" value="1"/>
</dbReference>
<reference evidence="12 13" key="1">
    <citation type="submission" date="2020-08" db="EMBL/GenBank/DDBJ databases">
        <title>Cohnella phylogeny.</title>
        <authorList>
            <person name="Dunlap C."/>
        </authorList>
    </citation>
    <scope>NUCLEOTIDE SEQUENCE [LARGE SCALE GENOMIC DNA]</scope>
    <source>
        <strain evidence="12 13">DSM 25239</strain>
    </source>
</reference>
<dbReference type="InterPro" id="IPR001789">
    <property type="entry name" value="Sig_transdc_resp-reg_receiver"/>
</dbReference>
<evidence type="ECO:0000259" key="11">
    <source>
        <dbReference type="PROSITE" id="PS50110"/>
    </source>
</evidence>
<comment type="subcellular location">
    <subcellularLocation>
        <location evidence="1">Cytoplasm</location>
    </subcellularLocation>
</comment>
<dbReference type="SUPFAM" id="SSF52172">
    <property type="entry name" value="CheY-like"/>
    <property type="match status" value="1"/>
</dbReference>
<feature type="region of interest" description="Disordered" evidence="9">
    <location>
        <begin position="512"/>
        <end position="534"/>
    </location>
</feature>
<dbReference type="InterPro" id="IPR009057">
    <property type="entry name" value="Homeodomain-like_sf"/>
</dbReference>
<organism evidence="12 13">
    <name type="scientific">Cohnella xylanilytica</name>
    <dbReference type="NCBI Taxonomy" id="557555"/>
    <lineage>
        <taxon>Bacteria</taxon>
        <taxon>Bacillati</taxon>
        <taxon>Bacillota</taxon>
        <taxon>Bacilli</taxon>
        <taxon>Bacillales</taxon>
        <taxon>Paenibacillaceae</taxon>
        <taxon>Cohnella</taxon>
    </lineage>
</organism>
<gene>
    <name evidence="12" type="ORF">H7B90_17965</name>
</gene>
<evidence type="ECO:0000259" key="10">
    <source>
        <dbReference type="PROSITE" id="PS01124"/>
    </source>
</evidence>
<evidence type="ECO:0000256" key="2">
    <source>
        <dbReference type="ARBA" id="ARBA00022490"/>
    </source>
</evidence>
<dbReference type="PROSITE" id="PS50110">
    <property type="entry name" value="RESPONSE_REGULATORY"/>
    <property type="match status" value="1"/>
</dbReference>
<dbReference type="SMART" id="SM00448">
    <property type="entry name" value="REC"/>
    <property type="match status" value="1"/>
</dbReference>
<evidence type="ECO:0000256" key="8">
    <source>
        <dbReference type="PROSITE-ProRule" id="PRU00169"/>
    </source>
</evidence>
<accession>A0A841U5J2</accession>
<feature type="domain" description="Response regulatory" evidence="11">
    <location>
        <begin position="2"/>
        <end position="119"/>
    </location>
</feature>
<evidence type="ECO:0000256" key="5">
    <source>
        <dbReference type="ARBA" id="ARBA00023015"/>
    </source>
</evidence>
<dbReference type="AlphaFoldDB" id="A0A841U5J2"/>
<dbReference type="CDD" id="cd17536">
    <property type="entry name" value="REC_YesN-like"/>
    <property type="match status" value="1"/>
</dbReference>
<comment type="caution">
    <text evidence="12">The sequence shown here is derived from an EMBL/GenBank/DDBJ whole genome shotgun (WGS) entry which is preliminary data.</text>
</comment>
<keyword evidence="3 8" id="KW-0597">Phosphoprotein</keyword>
<dbReference type="InterPro" id="IPR020449">
    <property type="entry name" value="Tscrpt_reg_AraC-type_HTH"/>
</dbReference>
<dbReference type="GO" id="GO:0043565">
    <property type="term" value="F:sequence-specific DNA binding"/>
    <property type="evidence" value="ECO:0007669"/>
    <property type="project" value="InterPro"/>
</dbReference>
<dbReference type="GO" id="GO:0003700">
    <property type="term" value="F:DNA-binding transcription factor activity"/>
    <property type="evidence" value="ECO:0007669"/>
    <property type="project" value="InterPro"/>
</dbReference>
<dbReference type="InterPro" id="IPR018060">
    <property type="entry name" value="HTH_AraC"/>
</dbReference>
<dbReference type="Gene3D" id="1.10.10.60">
    <property type="entry name" value="Homeodomain-like"/>
    <property type="match status" value="2"/>
</dbReference>
<dbReference type="GO" id="GO:0000160">
    <property type="term" value="P:phosphorelay signal transduction system"/>
    <property type="evidence" value="ECO:0007669"/>
    <property type="project" value="UniProtKB-KW"/>
</dbReference>
<evidence type="ECO:0000256" key="4">
    <source>
        <dbReference type="ARBA" id="ARBA00023012"/>
    </source>
</evidence>
<dbReference type="InterPro" id="IPR051552">
    <property type="entry name" value="HptR"/>
</dbReference>
<protein>
    <submittedName>
        <fullName evidence="12">Response regulator</fullName>
    </submittedName>
</protein>
<feature type="compositionally biased region" description="Acidic residues" evidence="9">
    <location>
        <begin position="524"/>
        <end position="534"/>
    </location>
</feature>
<dbReference type="PROSITE" id="PS00041">
    <property type="entry name" value="HTH_ARAC_FAMILY_1"/>
    <property type="match status" value="1"/>
</dbReference>
<dbReference type="PANTHER" id="PTHR42713:SF3">
    <property type="entry name" value="TRANSCRIPTIONAL REGULATORY PROTEIN HPTR"/>
    <property type="match status" value="1"/>
</dbReference>
<keyword evidence="6" id="KW-0238">DNA-binding</keyword>
<dbReference type="GO" id="GO:0005737">
    <property type="term" value="C:cytoplasm"/>
    <property type="evidence" value="ECO:0007669"/>
    <property type="project" value="UniProtKB-SubCell"/>
</dbReference>
<dbReference type="Pfam" id="PF12833">
    <property type="entry name" value="HTH_18"/>
    <property type="match status" value="1"/>
</dbReference>
<keyword evidence="13" id="KW-1185">Reference proteome</keyword>
<dbReference type="SMART" id="SM00342">
    <property type="entry name" value="HTH_ARAC"/>
    <property type="match status" value="1"/>
</dbReference>
<dbReference type="PRINTS" id="PR00032">
    <property type="entry name" value="HTHARAC"/>
</dbReference>
<dbReference type="InterPro" id="IPR018062">
    <property type="entry name" value="HTH_AraC-typ_CS"/>
</dbReference>
<evidence type="ECO:0000256" key="9">
    <source>
        <dbReference type="SAM" id="MobiDB-lite"/>
    </source>
</evidence>
<evidence type="ECO:0000256" key="3">
    <source>
        <dbReference type="ARBA" id="ARBA00022553"/>
    </source>
</evidence>
<feature type="modified residue" description="4-aspartylphosphate" evidence="8">
    <location>
        <position position="54"/>
    </location>
</feature>
<dbReference type="InterPro" id="IPR041522">
    <property type="entry name" value="CdaR_GGDEF"/>
</dbReference>
<dbReference type="EMBL" id="JACJVR010000070">
    <property type="protein sequence ID" value="MBB6693294.1"/>
    <property type="molecule type" value="Genomic_DNA"/>
</dbReference>
<feature type="region of interest" description="Disordered" evidence="9">
    <location>
        <begin position="370"/>
        <end position="391"/>
    </location>
</feature>